<dbReference type="Gene3D" id="2.40.50.140">
    <property type="entry name" value="Nucleic acid-binding proteins"/>
    <property type="match status" value="1"/>
</dbReference>
<dbReference type="PROSITE" id="PS51857">
    <property type="entry name" value="CSD_2"/>
    <property type="match status" value="1"/>
</dbReference>
<reference evidence="2 3" key="1">
    <citation type="journal article" date="2016" name="Genome Announc.">
        <title>Draft Genome Sequence of Paenibacillus amylolyticus Heshi-A3, Isolated from Fermented Rice Bran in a Japanese Fermented Seafood Dish.</title>
        <authorList>
            <person name="Akuzawa S."/>
            <person name="Nagaoka J."/>
            <person name="Kanekatsu M."/>
            <person name="Kubota E."/>
            <person name="Ohtake R."/>
            <person name="Suzuki T."/>
            <person name="Kanesaki Y."/>
        </authorList>
    </citation>
    <scope>NUCLEOTIDE SEQUENCE [LARGE SCALE GENOMIC DNA]</scope>
    <source>
        <strain evidence="2 3">Heshi-A3</strain>
    </source>
</reference>
<dbReference type="RefSeq" id="WP_062837961.1">
    <property type="nucleotide sequence ID" value="NZ_BCNV01000011.1"/>
</dbReference>
<evidence type="ECO:0000313" key="3">
    <source>
        <dbReference type="Proteomes" id="UP000069697"/>
    </source>
</evidence>
<feature type="domain" description="CSD" evidence="1">
    <location>
        <begin position="39"/>
        <end position="103"/>
    </location>
</feature>
<gene>
    <name evidence="2" type="ORF">PAHA3_5790</name>
</gene>
<organism evidence="2 3">
    <name type="scientific">Paenibacillus amylolyticus</name>
    <dbReference type="NCBI Taxonomy" id="1451"/>
    <lineage>
        <taxon>Bacteria</taxon>
        <taxon>Bacillati</taxon>
        <taxon>Bacillota</taxon>
        <taxon>Bacilli</taxon>
        <taxon>Bacillales</taxon>
        <taxon>Paenibacillaceae</taxon>
        <taxon>Paenibacillus</taxon>
    </lineage>
</organism>
<dbReference type="GO" id="GO:0003676">
    <property type="term" value="F:nucleic acid binding"/>
    <property type="evidence" value="ECO:0007669"/>
    <property type="project" value="InterPro"/>
</dbReference>
<comment type="caution">
    <text evidence="2">The sequence shown here is derived from an EMBL/GenBank/DDBJ whole genome shotgun (WGS) entry which is preliminary data.</text>
</comment>
<name>A0A100VTS5_PAEAM</name>
<dbReference type="Proteomes" id="UP000069697">
    <property type="component" value="Unassembled WGS sequence"/>
</dbReference>
<proteinExistence type="predicted"/>
<accession>A0A100VTS5</accession>
<reference evidence="3" key="2">
    <citation type="submission" date="2016-01" db="EMBL/GenBank/DDBJ databases">
        <title>Draft Genome Sequence of Paenibacillus amylolyticus Heshi-A3 that Was Isolated from Fermented Rice Bran with Aging Salted Mackerel, Which Was Named Heshiko as Traditional Fermented Seafood in Japan.</title>
        <authorList>
            <person name="Akuzawa S."/>
            <person name="Nakagawa J."/>
            <person name="Kanekatsu T."/>
            <person name="Kubota E."/>
            <person name="Ohtake R."/>
            <person name="Suzuki T."/>
            <person name="Kanesaki Y."/>
        </authorList>
    </citation>
    <scope>NUCLEOTIDE SEQUENCE [LARGE SCALE GENOMIC DNA]</scope>
    <source>
        <strain evidence="3">Heshi-A3</strain>
    </source>
</reference>
<protein>
    <recommendedName>
        <fullName evidence="1">CSD domain-containing protein</fullName>
    </recommendedName>
</protein>
<dbReference type="Pfam" id="PF00313">
    <property type="entry name" value="CSD"/>
    <property type="match status" value="1"/>
</dbReference>
<dbReference type="EMBL" id="BCNV01000011">
    <property type="protein sequence ID" value="GAS85656.1"/>
    <property type="molecule type" value="Genomic_DNA"/>
</dbReference>
<dbReference type="InterPro" id="IPR012340">
    <property type="entry name" value="NA-bd_OB-fold"/>
</dbReference>
<dbReference type="SUPFAM" id="SSF50249">
    <property type="entry name" value="Nucleic acid-binding proteins"/>
    <property type="match status" value="1"/>
</dbReference>
<dbReference type="InterPro" id="IPR002059">
    <property type="entry name" value="CSP_DNA-bd"/>
</dbReference>
<dbReference type="AlphaFoldDB" id="A0A100VTS5"/>
<evidence type="ECO:0000259" key="1">
    <source>
        <dbReference type="PROSITE" id="PS51857"/>
    </source>
</evidence>
<sequence length="105" mass="11485">MSNVWNGLLNSDMEKVNAIIGPSLGISPTKAPKQPKVKRSSGVVAHFNDERGWGFINSGKSRLFFHISECPDYDSAIVPVGSRVTFESGEDKKGRECAVSIKVFE</sequence>
<evidence type="ECO:0000313" key="2">
    <source>
        <dbReference type="EMBL" id="GAS85656.1"/>
    </source>
</evidence>